<dbReference type="AlphaFoldDB" id="A0A0B7AZA9"/>
<feature type="transmembrane region" description="Helical" evidence="2">
    <location>
        <begin position="496"/>
        <end position="524"/>
    </location>
</feature>
<name>A0A0B7AZA9_9EUPU</name>
<organism evidence="4">
    <name type="scientific">Arion vulgaris</name>
    <dbReference type="NCBI Taxonomy" id="1028688"/>
    <lineage>
        <taxon>Eukaryota</taxon>
        <taxon>Metazoa</taxon>
        <taxon>Spiralia</taxon>
        <taxon>Lophotrochozoa</taxon>
        <taxon>Mollusca</taxon>
        <taxon>Gastropoda</taxon>
        <taxon>Heterobranchia</taxon>
        <taxon>Euthyneura</taxon>
        <taxon>Panpulmonata</taxon>
        <taxon>Eupulmonata</taxon>
        <taxon>Stylommatophora</taxon>
        <taxon>Helicina</taxon>
        <taxon>Arionoidea</taxon>
        <taxon>Arionidae</taxon>
        <taxon>Arion</taxon>
    </lineage>
</organism>
<keyword evidence="2" id="KW-0812">Transmembrane</keyword>
<reference evidence="4" key="1">
    <citation type="submission" date="2014-12" db="EMBL/GenBank/DDBJ databases">
        <title>Insight into the proteome of Arion vulgaris.</title>
        <authorList>
            <person name="Aradska J."/>
            <person name="Bulat T."/>
            <person name="Smidak R."/>
            <person name="Sarate P."/>
            <person name="Gangsoo J."/>
            <person name="Sialana F."/>
            <person name="Bilban M."/>
            <person name="Lubec G."/>
        </authorList>
    </citation>
    <scope>NUCLEOTIDE SEQUENCE</scope>
    <source>
        <tissue evidence="4">Skin</tissue>
    </source>
</reference>
<feature type="transmembrane region" description="Helical" evidence="2">
    <location>
        <begin position="212"/>
        <end position="235"/>
    </location>
</feature>
<proteinExistence type="predicted"/>
<dbReference type="EMBL" id="HACG01039253">
    <property type="protein sequence ID" value="CEK86118.1"/>
    <property type="molecule type" value="Transcribed_RNA"/>
</dbReference>
<protein>
    <submittedName>
        <fullName evidence="4">Uncharacterized protein</fullName>
    </submittedName>
</protein>
<feature type="transmembrane region" description="Helical" evidence="2">
    <location>
        <begin position="434"/>
        <end position="455"/>
    </location>
</feature>
<evidence type="ECO:0000313" key="4">
    <source>
        <dbReference type="EMBL" id="CEK86118.1"/>
    </source>
</evidence>
<accession>A0A0B7AZA9</accession>
<dbReference type="InterPro" id="IPR002052">
    <property type="entry name" value="DNA_methylase_N6_adenine_CS"/>
</dbReference>
<evidence type="ECO:0000256" key="2">
    <source>
        <dbReference type="SAM" id="Phobius"/>
    </source>
</evidence>
<feature type="transmembrane region" description="Helical" evidence="2">
    <location>
        <begin position="530"/>
        <end position="548"/>
    </location>
</feature>
<dbReference type="GO" id="GO:0008168">
    <property type="term" value="F:methyltransferase activity"/>
    <property type="evidence" value="ECO:0007669"/>
    <property type="project" value="InterPro"/>
</dbReference>
<feature type="transmembrane region" description="Helical" evidence="2">
    <location>
        <begin position="768"/>
        <end position="791"/>
    </location>
</feature>
<keyword evidence="2" id="KW-1133">Transmembrane helix</keyword>
<feature type="transmembrane region" description="Helical" evidence="2">
    <location>
        <begin position="621"/>
        <end position="646"/>
    </location>
</feature>
<feature type="transmembrane region" description="Helical" evidence="2">
    <location>
        <begin position="797"/>
        <end position="814"/>
    </location>
</feature>
<feature type="transmembrane region" description="Helical" evidence="2">
    <location>
        <begin position="587"/>
        <end position="609"/>
    </location>
</feature>
<feature type="region of interest" description="Disordered" evidence="1">
    <location>
        <begin position="865"/>
        <end position="916"/>
    </location>
</feature>
<dbReference type="GO" id="GO:0032259">
    <property type="term" value="P:methylation"/>
    <property type="evidence" value="ECO:0007669"/>
    <property type="project" value="InterPro"/>
</dbReference>
<evidence type="ECO:0000256" key="3">
    <source>
        <dbReference type="SAM" id="SignalP"/>
    </source>
</evidence>
<sequence>MVYCLKMIYFLVASLVVRSWAQSVVQQDSGTNVASTSVVKSPCWLVAQTDFSEQLSQYLGERAKLIEMRLHLDGHPTDMLHDVLKDVYNPYQWIRSTSRQGRSLLMLGDDYRYKSLSTLSIGVASLDVNVTDQPIRCIRGRSQEETLTIIRESFFRDFHDPTDGKKGTFGLEDHMCNIQIINNLGDAEFRYRCCQTITAANVSCHDLLQDQWVTFLLALIIIIKILVVLYSPLFVPDSLYRLKYVAGQYIYHVPDPPLTLKVVVTTDPDQFGEMNQHKTVRLSRLKNMEYFKTMVSNPPWIPDKIYQVHIQDVKLSVKARRLLDSATVPVSCMTILYNNLLRCRIRRLESLSDCCASDVLGKFNPGFKIIPWYKCMKLFAQLCLLVVLATPWIVRVVLYFLYEADVVENKIKAAQELGLKVQLPESVVLHLTPFHGLFIVAYIVFIIDSFVYGIISSGIKEKFKHVTKQCLRDMRERSRITILAWTTKLIVMPFKVFGIMGFIFFVPYVVILIIITFPLIAFYVFPTLNLSARLLIHFFIFMCPRRVIGKFEQWSQRLAPVKQYLKIHEATANENFVKRHVHSTTDLILQLIVIIMCLISVWSITLLLMELISFFVEIGVYTFMGLVVNAGVTLQYLTVLLLVFMYSKNIFSRVHRVYLSYHKVIHKQLMAMTKQEVTNVAAKEPIDQENTAFIVQGELAANKPELSVPVIRIKNHKIQWLTYGMLVFLDSYDTPLIPERFFYETTNLNYFGCPGPIYRNVCSAVREFLKIVLFLLFVFVVVMALGDAYQISTTNQVLATVIGGFVPFIFRNVFNSSNAMDNIDTSCLQFKTELHKAINKFTQAWPVFDISPVCVKEWDIHEPRKPKEKRVQPPKLVILSTSSSSESGSDDGNGTENTAVDDVDAGDDAATHNESSTVFAETDFTDIDIIVDVSSSNTRAADNILLNKDFEKGSVSMLDRSKHKTTAATRLYMSHETV</sequence>
<gene>
    <name evidence="4" type="primary">ORF151929</name>
</gene>
<dbReference type="PROSITE" id="PS00092">
    <property type="entry name" value="N6_MTASE"/>
    <property type="match status" value="1"/>
</dbReference>
<feature type="chain" id="PRO_5002124481" evidence="3">
    <location>
        <begin position="22"/>
        <end position="978"/>
    </location>
</feature>
<dbReference type="GO" id="GO:0003676">
    <property type="term" value="F:nucleic acid binding"/>
    <property type="evidence" value="ECO:0007669"/>
    <property type="project" value="InterPro"/>
</dbReference>
<evidence type="ECO:0000256" key="1">
    <source>
        <dbReference type="SAM" id="MobiDB-lite"/>
    </source>
</evidence>
<keyword evidence="3" id="KW-0732">Signal</keyword>
<feature type="compositionally biased region" description="Low complexity" evidence="1">
    <location>
        <begin position="880"/>
        <end position="896"/>
    </location>
</feature>
<keyword evidence="2" id="KW-0472">Membrane</keyword>
<feature type="signal peptide" evidence="3">
    <location>
        <begin position="1"/>
        <end position="21"/>
    </location>
</feature>
<feature type="transmembrane region" description="Helical" evidence="2">
    <location>
        <begin position="378"/>
        <end position="402"/>
    </location>
</feature>